<reference evidence="2 3" key="1">
    <citation type="submission" date="2018-06" db="EMBL/GenBank/DDBJ databases">
        <title>Chryseolinea flavus sp. nov., a member of the phylum Bacteroidetes isolated from soil.</title>
        <authorList>
            <person name="Li Y."/>
            <person name="Wang J."/>
        </authorList>
    </citation>
    <scope>NUCLEOTIDE SEQUENCE [LARGE SCALE GENOMIC DNA]</scope>
    <source>
        <strain evidence="2 3">SDU1-6</strain>
    </source>
</reference>
<evidence type="ECO:0000259" key="1">
    <source>
        <dbReference type="Pfam" id="PF19780"/>
    </source>
</evidence>
<protein>
    <recommendedName>
        <fullName evidence="1">DUF6265 domain-containing protein</fullName>
    </recommendedName>
</protein>
<sequence>MKNLIYLCSISWMLLLSVTGIAQHKISDIAWLSGEWSRTNTKPGRSGVEVWSIQGDSILIGKGLTMRGADTVVVENIKIVLRANTLHYVADVNENVRPISFKFIQLQSNGFVCENLDHDFPKRISYTLEKDKLRAVISGDGKSIEYLFVRK</sequence>
<dbReference type="InterPro" id="IPR046232">
    <property type="entry name" value="DUF6265"/>
</dbReference>
<dbReference type="OrthoDB" id="5382295at2"/>
<dbReference type="Proteomes" id="UP000251889">
    <property type="component" value="Unassembled WGS sequence"/>
</dbReference>
<keyword evidence="3" id="KW-1185">Reference proteome</keyword>
<comment type="caution">
    <text evidence="2">The sequence shown here is derived from an EMBL/GenBank/DDBJ whole genome shotgun (WGS) entry which is preliminary data.</text>
</comment>
<dbReference type="EMBL" id="QMFY01000005">
    <property type="protein sequence ID" value="RAW00858.1"/>
    <property type="molecule type" value="Genomic_DNA"/>
</dbReference>
<accession>A0A364Y3U3</accession>
<feature type="domain" description="DUF6265" evidence="1">
    <location>
        <begin position="30"/>
        <end position="138"/>
    </location>
</feature>
<gene>
    <name evidence="2" type="ORF">DQQ10_11480</name>
</gene>
<proteinExistence type="predicted"/>
<dbReference type="AlphaFoldDB" id="A0A364Y3U3"/>
<dbReference type="Pfam" id="PF19780">
    <property type="entry name" value="DUF6265"/>
    <property type="match status" value="1"/>
</dbReference>
<dbReference type="RefSeq" id="WP_133259620.1">
    <property type="nucleotide sequence ID" value="NZ_QMFY01000005.1"/>
</dbReference>
<name>A0A364Y3U3_9BACT</name>
<evidence type="ECO:0000313" key="2">
    <source>
        <dbReference type="EMBL" id="RAW00858.1"/>
    </source>
</evidence>
<evidence type="ECO:0000313" key="3">
    <source>
        <dbReference type="Proteomes" id="UP000251889"/>
    </source>
</evidence>
<organism evidence="2 3">
    <name type="scientific">Pseudochryseolinea flava</name>
    <dbReference type="NCBI Taxonomy" id="2059302"/>
    <lineage>
        <taxon>Bacteria</taxon>
        <taxon>Pseudomonadati</taxon>
        <taxon>Bacteroidota</taxon>
        <taxon>Cytophagia</taxon>
        <taxon>Cytophagales</taxon>
        <taxon>Fulvivirgaceae</taxon>
        <taxon>Pseudochryseolinea</taxon>
    </lineage>
</organism>